<name>A0A8J3Z5Q4_9ACTN</name>
<dbReference type="Proteomes" id="UP000612585">
    <property type="component" value="Unassembled WGS sequence"/>
</dbReference>
<feature type="transmembrane region" description="Helical" evidence="1">
    <location>
        <begin position="30"/>
        <end position="56"/>
    </location>
</feature>
<organism evidence="2 3">
    <name type="scientific">Virgisporangium aurantiacum</name>
    <dbReference type="NCBI Taxonomy" id="175570"/>
    <lineage>
        <taxon>Bacteria</taxon>
        <taxon>Bacillati</taxon>
        <taxon>Actinomycetota</taxon>
        <taxon>Actinomycetes</taxon>
        <taxon>Micromonosporales</taxon>
        <taxon>Micromonosporaceae</taxon>
        <taxon>Virgisporangium</taxon>
    </lineage>
</organism>
<proteinExistence type="predicted"/>
<sequence length="125" mass="12872">MAGGVVVGAGAGLVAATVATAPTRHRVAVGVAYLSALVIGWIWGRLLTATVAPLLLRNGQRMARVGYVAVQTTVFAVSAAVPYGSTAWGVVAGLLVAAPWWISAAVESRRPVPAYPAEWTRFDSG</sequence>
<keyword evidence="1" id="KW-0812">Transmembrane</keyword>
<accession>A0A8J3Z5Q4</accession>
<evidence type="ECO:0000313" key="3">
    <source>
        <dbReference type="Proteomes" id="UP000612585"/>
    </source>
</evidence>
<dbReference type="EMBL" id="BOPG01000031">
    <property type="protein sequence ID" value="GIJ57407.1"/>
    <property type="molecule type" value="Genomic_DNA"/>
</dbReference>
<gene>
    <name evidence="2" type="ORF">Vau01_049230</name>
</gene>
<dbReference type="AlphaFoldDB" id="A0A8J3Z5Q4"/>
<keyword evidence="1" id="KW-1133">Transmembrane helix</keyword>
<protein>
    <submittedName>
        <fullName evidence="2">Uncharacterized protein</fullName>
    </submittedName>
</protein>
<evidence type="ECO:0000313" key="2">
    <source>
        <dbReference type="EMBL" id="GIJ57407.1"/>
    </source>
</evidence>
<reference evidence="2" key="1">
    <citation type="submission" date="2021-01" db="EMBL/GenBank/DDBJ databases">
        <title>Whole genome shotgun sequence of Virgisporangium aurantiacum NBRC 16421.</title>
        <authorList>
            <person name="Komaki H."/>
            <person name="Tamura T."/>
        </authorList>
    </citation>
    <scope>NUCLEOTIDE SEQUENCE</scope>
    <source>
        <strain evidence="2">NBRC 16421</strain>
    </source>
</reference>
<evidence type="ECO:0000256" key="1">
    <source>
        <dbReference type="SAM" id="Phobius"/>
    </source>
</evidence>
<keyword evidence="3" id="KW-1185">Reference proteome</keyword>
<comment type="caution">
    <text evidence="2">The sequence shown here is derived from an EMBL/GenBank/DDBJ whole genome shotgun (WGS) entry which is preliminary data.</text>
</comment>
<keyword evidence="1" id="KW-0472">Membrane</keyword>